<feature type="compositionally biased region" description="Polar residues" evidence="16">
    <location>
        <begin position="652"/>
        <end position="662"/>
    </location>
</feature>
<dbReference type="InterPro" id="IPR049730">
    <property type="entry name" value="SNF2/RAD54-like_C"/>
</dbReference>
<evidence type="ECO:0000256" key="16">
    <source>
        <dbReference type="SAM" id="MobiDB-lite"/>
    </source>
</evidence>
<dbReference type="GO" id="GO:0005524">
    <property type="term" value="F:ATP binding"/>
    <property type="evidence" value="ECO:0007669"/>
    <property type="project" value="UniProtKB-KW"/>
</dbReference>
<dbReference type="SMART" id="SM00487">
    <property type="entry name" value="DEXDc"/>
    <property type="match status" value="1"/>
</dbReference>
<dbReference type="GO" id="GO:0016787">
    <property type="term" value="F:hydrolase activity"/>
    <property type="evidence" value="ECO:0007669"/>
    <property type="project" value="UniProtKB-KW"/>
</dbReference>
<dbReference type="PANTHER" id="PTHR45626">
    <property type="entry name" value="TRANSCRIPTION TERMINATION FACTOR 2-RELATED"/>
    <property type="match status" value="1"/>
</dbReference>
<dbReference type="GO" id="GO:0003677">
    <property type="term" value="F:DNA binding"/>
    <property type="evidence" value="ECO:0007669"/>
    <property type="project" value="UniProtKB-KW"/>
</dbReference>
<dbReference type="GO" id="GO:0006281">
    <property type="term" value="P:DNA repair"/>
    <property type="evidence" value="ECO:0007669"/>
    <property type="project" value="TreeGrafter"/>
</dbReference>
<dbReference type="Gene3D" id="3.40.50.10810">
    <property type="entry name" value="Tandem AAA-ATPase domain"/>
    <property type="match status" value="1"/>
</dbReference>
<feature type="region of interest" description="Disordered" evidence="16">
    <location>
        <begin position="1"/>
        <end position="29"/>
    </location>
</feature>
<keyword evidence="4" id="KW-0597">Phosphoprotein</keyword>
<feature type="compositionally biased region" description="Acidic residues" evidence="16">
    <location>
        <begin position="131"/>
        <end position="144"/>
    </location>
</feature>
<name>A0A8J2RPH3_9CRUS</name>
<evidence type="ECO:0000313" key="20">
    <source>
        <dbReference type="Proteomes" id="UP000789390"/>
    </source>
</evidence>
<keyword evidence="11" id="KW-0804">Transcription</keyword>
<dbReference type="GO" id="GO:0006353">
    <property type="term" value="P:DNA-templated transcription termination"/>
    <property type="evidence" value="ECO:0007669"/>
    <property type="project" value="UniProtKB-KW"/>
</dbReference>
<keyword evidence="9" id="KW-0805">Transcription regulation</keyword>
<dbReference type="FunFam" id="3.40.50.10810:FF:000043">
    <property type="entry name" value="Transcription termination factor 2"/>
    <property type="match status" value="1"/>
</dbReference>
<dbReference type="OrthoDB" id="423559at2759"/>
<feature type="region of interest" description="Disordered" evidence="16">
    <location>
        <begin position="633"/>
        <end position="671"/>
    </location>
</feature>
<dbReference type="InterPro" id="IPR001650">
    <property type="entry name" value="Helicase_C-like"/>
</dbReference>
<dbReference type="CDD" id="cd18793">
    <property type="entry name" value="SF2_C_SNF"/>
    <property type="match status" value="1"/>
</dbReference>
<dbReference type="GO" id="GO:0005737">
    <property type="term" value="C:cytoplasm"/>
    <property type="evidence" value="ECO:0007669"/>
    <property type="project" value="UniProtKB-ARBA"/>
</dbReference>
<keyword evidence="5" id="KW-0547">Nucleotide-binding</keyword>
<dbReference type="PANTHER" id="PTHR45626:SF50">
    <property type="entry name" value="TRANSCRIPTION TERMINATION FACTOR 2"/>
    <property type="match status" value="1"/>
</dbReference>
<dbReference type="InterPro" id="IPR000330">
    <property type="entry name" value="SNF2_N"/>
</dbReference>
<evidence type="ECO:0000256" key="6">
    <source>
        <dbReference type="ARBA" id="ARBA00022801"/>
    </source>
</evidence>
<evidence type="ECO:0000256" key="12">
    <source>
        <dbReference type="ARBA" id="ARBA00023242"/>
    </source>
</evidence>
<organism evidence="19 20">
    <name type="scientific">Daphnia galeata</name>
    <dbReference type="NCBI Taxonomy" id="27404"/>
    <lineage>
        <taxon>Eukaryota</taxon>
        <taxon>Metazoa</taxon>
        <taxon>Ecdysozoa</taxon>
        <taxon>Arthropoda</taxon>
        <taxon>Crustacea</taxon>
        <taxon>Branchiopoda</taxon>
        <taxon>Diplostraca</taxon>
        <taxon>Cladocera</taxon>
        <taxon>Anomopoda</taxon>
        <taxon>Daphniidae</taxon>
        <taxon>Daphnia</taxon>
    </lineage>
</organism>
<feature type="compositionally biased region" description="Basic and acidic residues" evidence="16">
    <location>
        <begin position="443"/>
        <end position="454"/>
    </location>
</feature>
<dbReference type="SMART" id="SM00490">
    <property type="entry name" value="HELICc"/>
    <property type="match status" value="1"/>
</dbReference>
<evidence type="ECO:0000259" key="17">
    <source>
        <dbReference type="PROSITE" id="PS51192"/>
    </source>
</evidence>
<keyword evidence="12" id="KW-0539">Nucleus</keyword>
<dbReference type="InterPro" id="IPR014001">
    <property type="entry name" value="Helicase_ATP-bd"/>
</dbReference>
<feature type="compositionally biased region" description="Low complexity" evidence="16">
    <location>
        <begin position="633"/>
        <end position="645"/>
    </location>
</feature>
<dbReference type="Pfam" id="PF00176">
    <property type="entry name" value="SNF2-rel_dom"/>
    <property type="match status" value="1"/>
</dbReference>
<sequence>MELTKMSGYKLRDSQKYLVPSTPEGGEDFADASGLELFETPAARSFMEQSWAEVKKNTLPKIKVDESVQEDDVNSAEEEDLENSNRPDTSCAEITEDEDEVDKSQTSYRRSLSPYKWEKASKQQAHHVFTEDSEEESSDESDEDVSYHIRGQRLGSGEKYSSSHIGDPDESYQVIKAGRNQAMVIRSSGENSAEPSDVEDFAIPKSKASATSLLSPKDFFRSSSKKKVRNIIESDSDSSAEATPSVRRKVSVTSGESDASAEATPSVRRKVSVTSEESDASAEATPSVRRKVSVTSEESDASAEATPSVRRKVSVTSEESDASAEATPSVRRKVSVTSEESDASAEATPYAYRGRAEKKADSNVKSGEEDTEEEVITKISSGKRNRIVDSDVSTEEEVEPITLPSTSRIPTPRMLHQTLLTTSRDRHDSGNDSNMDPLNGTHESSRKSGDKRFSPPETLAEEVSIHDLSNSILEVSSTVESFSSAEVQEQDESITEIISPESARAPPAVAQISAAEIMRLREDLTRQKLVLKSSNLKSLPDGGARLKENVRMLTERLEAASKLKVYPSARSVPVSSASAVSTEVQEDELRKKIQMKKWAMGNANAIDRDRLRNEIREMEGRLAQLSIAHATNAGQSASGSSSYSKYSDKQNETLNRQSSAEKQNGIKLLPELPKLTDMQKKMFADNAGKELYKKSESGYISAAARREAVSITLDSLENLHRSLASCPKETDKESTPSCLTVPLLSHQERALKWLLWRETQVPAGGILADDMGLGKTLTMISLIVRQKELDPPPPASSDIWLSKTVKIKRSSGTLVVCPASVVGQWEKEIQRRCKRNSLSIVIFHGADRNKYAAKLHQYDIVITTYQIVSREISNVSLDKKDGDSKPIGDFNVETDASAIRQSVLLQIAFDRIILDEAHVIRNPKAGVSQAVCRLRASRRWVVTGTPVQNKELDMYSLLRFLRVTPFDQLAVWKRWVDNSKAKNDAQAQGRLQLLIKTLLLRRTKDQKVEGSETPLVAMPSREVHTHQVQLSQEENAVYQKLLAFSRKALEEYIKNQENKIKEGYGFTYDRSNLPELPQKNVTKQMMLVLLLRLRQVCSHPALIQTMLDATETDALGSEEAKIEDNDLDLITQMSTMTLGGEPNEQKKEEEENFFTHTNPVFDREKMSSKMRYIIDEVQKVVSQKQKAVVVSQWTSMLDLFAQQFRRLHIRCHLIAGSVALKHRTDIVEDFNRNPDGPPVILLSLGAGGVGLNLIGGNHIFIADMHWNPQLEAQACDRVYRVGQTKDVHVHRMITQGTVEERILQLQQSKLAMANGILTGAAKLATKGLTIDDLKMLFNPGPPAYAPKPMLNPPEF</sequence>
<dbReference type="EMBL" id="CAKKLH010000223">
    <property type="protein sequence ID" value="CAH0106504.1"/>
    <property type="molecule type" value="Genomic_DNA"/>
</dbReference>
<reference evidence="19" key="1">
    <citation type="submission" date="2021-11" db="EMBL/GenBank/DDBJ databases">
        <authorList>
            <person name="Schell T."/>
        </authorList>
    </citation>
    <scope>NUCLEOTIDE SEQUENCE</scope>
    <source>
        <strain evidence="19">M5</strain>
    </source>
</reference>
<comment type="caution">
    <text evidence="19">The sequence shown here is derived from an EMBL/GenBank/DDBJ whole genome shotgun (WGS) entry which is preliminary data.</text>
</comment>
<evidence type="ECO:0000256" key="5">
    <source>
        <dbReference type="ARBA" id="ARBA00022741"/>
    </source>
</evidence>
<protein>
    <recommendedName>
        <fullName evidence="13">Transcription termination factor 2</fullName>
    </recommendedName>
    <alternativeName>
        <fullName evidence="15">RNA polymerase II termination factor</fullName>
    </alternativeName>
    <alternativeName>
        <fullName evidence="14">Transcription release factor 2</fullName>
    </alternativeName>
</protein>
<proteinExistence type="inferred from homology"/>
<dbReference type="Proteomes" id="UP000789390">
    <property type="component" value="Unassembled WGS sequence"/>
</dbReference>
<evidence type="ECO:0000256" key="8">
    <source>
        <dbReference type="ARBA" id="ARBA00022840"/>
    </source>
</evidence>
<feature type="domain" description="Helicase C-terminal" evidence="18">
    <location>
        <begin position="1172"/>
        <end position="1324"/>
    </location>
</feature>
<evidence type="ECO:0000256" key="9">
    <source>
        <dbReference type="ARBA" id="ARBA00023015"/>
    </source>
</evidence>
<dbReference type="GO" id="GO:0005634">
    <property type="term" value="C:nucleus"/>
    <property type="evidence" value="ECO:0007669"/>
    <property type="project" value="UniProtKB-SubCell"/>
</dbReference>
<dbReference type="Gene3D" id="3.40.50.300">
    <property type="entry name" value="P-loop containing nucleotide triphosphate hydrolases"/>
    <property type="match status" value="1"/>
</dbReference>
<evidence type="ECO:0000256" key="3">
    <source>
        <dbReference type="ARBA" id="ARBA00022472"/>
    </source>
</evidence>
<evidence type="ECO:0000256" key="4">
    <source>
        <dbReference type="ARBA" id="ARBA00022553"/>
    </source>
</evidence>
<evidence type="ECO:0000256" key="13">
    <source>
        <dbReference type="ARBA" id="ARBA00070113"/>
    </source>
</evidence>
<evidence type="ECO:0000256" key="14">
    <source>
        <dbReference type="ARBA" id="ARBA00079067"/>
    </source>
</evidence>
<evidence type="ECO:0000256" key="10">
    <source>
        <dbReference type="ARBA" id="ARBA00023125"/>
    </source>
</evidence>
<dbReference type="InterPro" id="IPR038718">
    <property type="entry name" value="SNF2-like_sf"/>
</dbReference>
<evidence type="ECO:0000313" key="19">
    <source>
        <dbReference type="EMBL" id="CAH0106504.1"/>
    </source>
</evidence>
<keyword evidence="7" id="KW-0347">Helicase</keyword>
<evidence type="ECO:0000256" key="1">
    <source>
        <dbReference type="ARBA" id="ARBA00004123"/>
    </source>
</evidence>
<feature type="region of interest" description="Disordered" evidence="16">
    <location>
        <begin position="57"/>
        <end position="171"/>
    </location>
</feature>
<keyword evidence="20" id="KW-1185">Reference proteome</keyword>
<feature type="compositionally biased region" description="Acidic residues" evidence="16">
    <location>
        <begin position="67"/>
        <end position="82"/>
    </location>
</feature>
<dbReference type="GO" id="GO:0004386">
    <property type="term" value="F:helicase activity"/>
    <property type="evidence" value="ECO:0007669"/>
    <property type="project" value="UniProtKB-KW"/>
</dbReference>
<evidence type="ECO:0000259" key="18">
    <source>
        <dbReference type="PROSITE" id="PS51194"/>
    </source>
</evidence>
<evidence type="ECO:0000256" key="11">
    <source>
        <dbReference type="ARBA" id="ARBA00023163"/>
    </source>
</evidence>
<comment type="subcellular location">
    <subcellularLocation>
        <location evidence="1">Nucleus</location>
    </subcellularLocation>
</comment>
<dbReference type="Pfam" id="PF00271">
    <property type="entry name" value="Helicase_C"/>
    <property type="match status" value="1"/>
</dbReference>
<dbReference type="InterPro" id="IPR027417">
    <property type="entry name" value="P-loop_NTPase"/>
</dbReference>
<dbReference type="GO" id="GO:0008094">
    <property type="term" value="F:ATP-dependent activity, acting on DNA"/>
    <property type="evidence" value="ECO:0007669"/>
    <property type="project" value="UniProtKB-ARBA"/>
</dbReference>
<evidence type="ECO:0000256" key="2">
    <source>
        <dbReference type="ARBA" id="ARBA00007025"/>
    </source>
</evidence>
<feature type="domain" description="Helicase ATP-binding" evidence="17">
    <location>
        <begin position="756"/>
        <end position="964"/>
    </location>
</feature>
<feature type="region of interest" description="Disordered" evidence="16">
    <location>
        <begin position="219"/>
        <end position="459"/>
    </location>
</feature>
<evidence type="ECO:0000256" key="7">
    <source>
        <dbReference type="ARBA" id="ARBA00022806"/>
    </source>
</evidence>
<keyword evidence="6" id="KW-0378">Hydrolase</keyword>
<gene>
    <name evidence="19" type="ORF">DGAL_LOCUS9659</name>
</gene>
<keyword evidence="3" id="KW-0806">Transcription termination</keyword>
<comment type="similarity">
    <text evidence="2">Belongs to the SNF2/RAD54 helicase family.</text>
</comment>
<accession>A0A8J2RPH3</accession>
<feature type="compositionally biased region" description="Basic and acidic residues" evidence="16">
    <location>
        <begin position="354"/>
        <end position="368"/>
    </location>
</feature>
<evidence type="ECO:0000256" key="15">
    <source>
        <dbReference type="ARBA" id="ARBA00082628"/>
    </source>
</evidence>
<keyword evidence="8" id="KW-0067">ATP-binding</keyword>
<dbReference type="SUPFAM" id="SSF52540">
    <property type="entry name" value="P-loop containing nucleoside triphosphate hydrolases"/>
    <property type="match status" value="2"/>
</dbReference>
<dbReference type="PROSITE" id="PS51194">
    <property type="entry name" value="HELICASE_CTER"/>
    <property type="match status" value="1"/>
</dbReference>
<keyword evidence="10" id="KW-0238">DNA-binding</keyword>
<dbReference type="PROSITE" id="PS51192">
    <property type="entry name" value="HELICASE_ATP_BIND_1"/>
    <property type="match status" value="1"/>
</dbReference>
<dbReference type="InterPro" id="IPR050628">
    <property type="entry name" value="SNF2_RAD54_helicase_TF"/>
</dbReference>